<evidence type="ECO:0000313" key="1">
    <source>
        <dbReference type="EMBL" id="KIM22211.1"/>
    </source>
</evidence>
<protein>
    <submittedName>
        <fullName evidence="1">Uncharacterized protein</fullName>
    </submittedName>
</protein>
<sequence length="64" mass="7392">MNINYNGPLRFPVRRIDFTRSNHVPAVKFRYGDGFLALFYFFLVHQGNSNTTLIPRATLEVGEC</sequence>
<gene>
    <name evidence="1" type="ORF">M408DRAFT_292832</name>
</gene>
<proteinExistence type="predicted"/>
<dbReference type="AlphaFoldDB" id="A0A0C3ASG7"/>
<evidence type="ECO:0000313" key="2">
    <source>
        <dbReference type="Proteomes" id="UP000054097"/>
    </source>
</evidence>
<dbReference type="HOGENOM" id="CLU_2869046_0_0_1"/>
<keyword evidence="2" id="KW-1185">Reference proteome</keyword>
<dbReference type="EMBL" id="KN824361">
    <property type="protein sequence ID" value="KIM22211.1"/>
    <property type="molecule type" value="Genomic_DNA"/>
</dbReference>
<name>A0A0C3ASG7_SERVB</name>
<organism evidence="1 2">
    <name type="scientific">Serendipita vermifera MAFF 305830</name>
    <dbReference type="NCBI Taxonomy" id="933852"/>
    <lineage>
        <taxon>Eukaryota</taxon>
        <taxon>Fungi</taxon>
        <taxon>Dikarya</taxon>
        <taxon>Basidiomycota</taxon>
        <taxon>Agaricomycotina</taxon>
        <taxon>Agaricomycetes</taxon>
        <taxon>Sebacinales</taxon>
        <taxon>Serendipitaceae</taxon>
        <taxon>Serendipita</taxon>
    </lineage>
</organism>
<dbReference type="Proteomes" id="UP000054097">
    <property type="component" value="Unassembled WGS sequence"/>
</dbReference>
<reference evidence="2" key="2">
    <citation type="submission" date="2015-01" db="EMBL/GenBank/DDBJ databases">
        <title>Evolutionary Origins and Diversification of the Mycorrhizal Mutualists.</title>
        <authorList>
            <consortium name="DOE Joint Genome Institute"/>
            <consortium name="Mycorrhizal Genomics Consortium"/>
            <person name="Kohler A."/>
            <person name="Kuo A."/>
            <person name="Nagy L.G."/>
            <person name="Floudas D."/>
            <person name="Copeland A."/>
            <person name="Barry K.W."/>
            <person name="Cichocki N."/>
            <person name="Veneault-Fourrey C."/>
            <person name="LaButti K."/>
            <person name="Lindquist E.A."/>
            <person name="Lipzen A."/>
            <person name="Lundell T."/>
            <person name="Morin E."/>
            <person name="Murat C."/>
            <person name="Riley R."/>
            <person name="Ohm R."/>
            <person name="Sun H."/>
            <person name="Tunlid A."/>
            <person name="Henrissat B."/>
            <person name="Grigoriev I.V."/>
            <person name="Hibbett D.S."/>
            <person name="Martin F."/>
        </authorList>
    </citation>
    <scope>NUCLEOTIDE SEQUENCE [LARGE SCALE GENOMIC DNA]</scope>
    <source>
        <strain evidence="2">MAFF 305830</strain>
    </source>
</reference>
<accession>A0A0C3ASG7</accession>
<reference evidence="1 2" key="1">
    <citation type="submission" date="2014-04" db="EMBL/GenBank/DDBJ databases">
        <authorList>
            <consortium name="DOE Joint Genome Institute"/>
            <person name="Kuo A."/>
            <person name="Zuccaro A."/>
            <person name="Kohler A."/>
            <person name="Nagy L.G."/>
            <person name="Floudas D."/>
            <person name="Copeland A."/>
            <person name="Barry K.W."/>
            <person name="Cichocki N."/>
            <person name="Veneault-Fourrey C."/>
            <person name="LaButti K."/>
            <person name="Lindquist E.A."/>
            <person name="Lipzen A."/>
            <person name="Lundell T."/>
            <person name="Morin E."/>
            <person name="Murat C."/>
            <person name="Sun H."/>
            <person name="Tunlid A."/>
            <person name="Henrissat B."/>
            <person name="Grigoriev I.V."/>
            <person name="Hibbett D.S."/>
            <person name="Martin F."/>
            <person name="Nordberg H.P."/>
            <person name="Cantor M.N."/>
            <person name="Hua S.X."/>
        </authorList>
    </citation>
    <scope>NUCLEOTIDE SEQUENCE [LARGE SCALE GENOMIC DNA]</scope>
    <source>
        <strain evidence="1 2">MAFF 305830</strain>
    </source>
</reference>